<dbReference type="PANTHER" id="PTHR35179">
    <property type="entry name" value="PROTEIN CBG02620"/>
    <property type="match status" value="1"/>
</dbReference>
<proteinExistence type="predicted"/>
<gene>
    <name evidence="2" type="ORF">JVT61DRAFT_8511</name>
</gene>
<dbReference type="PANTHER" id="PTHR35179:SF2">
    <property type="entry name" value="START DOMAIN-CONTAINING PROTEIN"/>
    <property type="match status" value="1"/>
</dbReference>
<sequence length="435" mass="48736">MAAYTRDERWPPTRGKPTDYRSRQPGARSSNTPFVLKDLEKRVATLSVDSTGFASELVRLRHVRLVASYSWIDAPVPTIVVPGSPWIWADERPPVKQVPLDAGIQYIHHDASKMGNHSPMLPFFAAIDAMNDDFAYADLDLVTDRNSLRKLLRYIDNACTEDDFRIDVDLVGKTCLFTRQEEAATLVGQQTGYGNEYLKAATRAPVGCDKMVDHRRIITYVSRDRGLCKMSVTVHCSLEIWEFEHLLGFAADACTETKHDDDDDLLASFSSLSLGGNADKPSKLNEPGSAAGFDIQFTSSRSVVPQANLIEVKTRSIYREPNWKEIYPQLYLSQTAWLYTAKHNRGVFEPVEKISLTGEEMRPYAEMMEGSLGKLKNLLKMILKAVRKQEEGVPLSLVRQGGTLSLWRRKKGSGKPLGEEIRPKFKGKVPVAPSA</sequence>
<feature type="compositionally biased region" description="Basic and acidic residues" evidence="1">
    <location>
        <begin position="1"/>
        <end position="22"/>
    </location>
</feature>
<dbReference type="OrthoDB" id="420564at2759"/>
<dbReference type="Proteomes" id="UP000683000">
    <property type="component" value="Unassembled WGS sequence"/>
</dbReference>
<reference evidence="2" key="1">
    <citation type="submission" date="2021-03" db="EMBL/GenBank/DDBJ databases">
        <title>Evolutionary innovations through gain and loss of genes in the ectomycorrhizal Boletales.</title>
        <authorList>
            <person name="Wu G."/>
            <person name="Miyauchi S."/>
            <person name="Morin E."/>
            <person name="Yang Z.-L."/>
            <person name="Xu J."/>
            <person name="Martin F.M."/>
        </authorList>
    </citation>
    <scope>NUCLEOTIDE SEQUENCE</scope>
    <source>
        <strain evidence="2">BR01</strain>
    </source>
</reference>
<accession>A0A8I3ACJ8</accession>
<protein>
    <submittedName>
        <fullName evidence="2">Uncharacterized protein</fullName>
    </submittedName>
</protein>
<evidence type="ECO:0000313" key="3">
    <source>
        <dbReference type="Proteomes" id="UP000683000"/>
    </source>
</evidence>
<keyword evidence="3" id="KW-1185">Reference proteome</keyword>
<name>A0A8I3ACJ8_9AGAM</name>
<comment type="caution">
    <text evidence="2">The sequence shown here is derived from an EMBL/GenBank/DDBJ whole genome shotgun (WGS) entry which is preliminary data.</text>
</comment>
<evidence type="ECO:0000313" key="2">
    <source>
        <dbReference type="EMBL" id="KAG6380393.1"/>
    </source>
</evidence>
<organism evidence="2 3">
    <name type="scientific">Boletus reticuloceps</name>
    <dbReference type="NCBI Taxonomy" id="495285"/>
    <lineage>
        <taxon>Eukaryota</taxon>
        <taxon>Fungi</taxon>
        <taxon>Dikarya</taxon>
        <taxon>Basidiomycota</taxon>
        <taxon>Agaricomycotina</taxon>
        <taxon>Agaricomycetes</taxon>
        <taxon>Agaricomycetidae</taxon>
        <taxon>Boletales</taxon>
        <taxon>Boletineae</taxon>
        <taxon>Boletaceae</taxon>
        <taxon>Boletoideae</taxon>
        <taxon>Boletus</taxon>
    </lineage>
</organism>
<feature type="region of interest" description="Disordered" evidence="1">
    <location>
        <begin position="1"/>
        <end position="32"/>
    </location>
</feature>
<evidence type="ECO:0000256" key="1">
    <source>
        <dbReference type="SAM" id="MobiDB-lite"/>
    </source>
</evidence>
<dbReference type="EMBL" id="JAGFBS010000003">
    <property type="protein sequence ID" value="KAG6380393.1"/>
    <property type="molecule type" value="Genomic_DNA"/>
</dbReference>
<dbReference type="AlphaFoldDB" id="A0A8I3ACJ8"/>